<sequence length="293" mass="32167">MYIMPKQQILFVINPVSGSGKSFDWKSLISDNLDSTRFNYNIRFTQAQGDAIIFTREAVGRGIDIICAVGGDGTINEVAQGLINTSSALAIIPRGSGNGLARHFKIPTDPAKAIKKLSASQLHSIDTGLLNEKLFLCVAGLGFDATVAKAFDQFGKRGLLTYAWLSIRNFFTYRAENYTITLDQKKIITQAFLIAFANASQFGNNAYIAPTASTDDGLLNLVIIKPFPIWSIFGLISKVFNKKIHLSKYCDSYLFQSLKIESPNSIAHIDGEPVDSGQQVQVSVRPNSLNILY</sequence>
<evidence type="ECO:0000256" key="7">
    <source>
        <dbReference type="ARBA" id="ARBA00022840"/>
    </source>
</evidence>
<name>A0A1W2G9C3_REIFA</name>
<keyword evidence="9" id="KW-0443">Lipid metabolism</keyword>
<accession>A0A1W2G9C3</accession>
<dbReference type="InterPro" id="IPR005218">
    <property type="entry name" value="Diacylglycerol/lipid_kinase"/>
</dbReference>
<feature type="domain" description="DAGKc" evidence="12">
    <location>
        <begin position="4"/>
        <end position="133"/>
    </location>
</feature>
<dbReference type="GO" id="GO:0005524">
    <property type="term" value="F:ATP binding"/>
    <property type="evidence" value="ECO:0007669"/>
    <property type="project" value="UniProtKB-KW"/>
</dbReference>
<keyword evidence="5" id="KW-0547">Nucleotide-binding</keyword>
<evidence type="ECO:0000256" key="10">
    <source>
        <dbReference type="ARBA" id="ARBA00023209"/>
    </source>
</evidence>
<keyword evidence="6 13" id="KW-0418">Kinase</keyword>
<dbReference type="SUPFAM" id="SSF111331">
    <property type="entry name" value="NAD kinase/diacylglycerol kinase-like"/>
    <property type="match status" value="1"/>
</dbReference>
<dbReference type="InterPro" id="IPR050187">
    <property type="entry name" value="Lipid_Phosphate_FormReg"/>
</dbReference>
<evidence type="ECO:0000256" key="5">
    <source>
        <dbReference type="ARBA" id="ARBA00022741"/>
    </source>
</evidence>
<evidence type="ECO:0000313" key="13">
    <source>
        <dbReference type="EMBL" id="SMD33223.1"/>
    </source>
</evidence>
<dbReference type="NCBIfam" id="TIGR00147">
    <property type="entry name" value="YegS/Rv2252/BmrU family lipid kinase"/>
    <property type="match status" value="1"/>
</dbReference>
<dbReference type="EMBL" id="FWYF01000001">
    <property type="protein sequence ID" value="SMD33223.1"/>
    <property type="molecule type" value="Genomic_DNA"/>
</dbReference>
<evidence type="ECO:0000256" key="1">
    <source>
        <dbReference type="ARBA" id="ARBA00001946"/>
    </source>
</evidence>
<evidence type="ECO:0000256" key="11">
    <source>
        <dbReference type="ARBA" id="ARBA00023264"/>
    </source>
</evidence>
<keyword evidence="4" id="KW-0479">Metal-binding</keyword>
<organism evidence="13 14">
    <name type="scientific">Reichenbachiella faecimaris</name>
    <dbReference type="NCBI Taxonomy" id="692418"/>
    <lineage>
        <taxon>Bacteria</taxon>
        <taxon>Pseudomonadati</taxon>
        <taxon>Bacteroidota</taxon>
        <taxon>Cytophagia</taxon>
        <taxon>Cytophagales</taxon>
        <taxon>Reichenbachiellaceae</taxon>
        <taxon>Reichenbachiella</taxon>
    </lineage>
</organism>
<keyword evidence="7" id="KW-0067">ATP-binding</keyword>
<keyword evidence="8" id="KW-0460">Magnesium</keyword>
<dbReference type="InterPro" id="IPR001206">
    <property type="entry name" value="Diacylglycerol_kinase_cat_dom"/>
</dbReference>
<keyword evidence="11" id="KW-1208">Phospholipid metabolism</keyword>
<dbReference type="Pfam" id="PF00781">
    <property type="entry name" value="DAGK_cat"/>
    <property type="match status" value="1"/>
</dbReference>
<dbReference type="GO" id="GO:0016301">
    <property type="term" value="F:kinase activity"/>
    <property type="evidence" value="ECO:0007669"/>
    <property type="project" value="UniProtKB-KW"/>
</dbReference>
<dbReference type="SMART" id="SM00046">
    <property type="entry name" value="DAGKc"/>
    <property type="match status" value="1"/>
</dbReference>
<keyword evidence="3" id="KW-0808">Transferase</keyword>
<dbReference type="GO" id="GO:0046872">
    <property type="term" value="F:metal ion binding"/>
    <property type="evidence" value="ECO:0007669"/>
    <property type="project" value="UniProtKB-KW"/>
</dbReference>
<keyword evidence="2" id="KW-0444">Lipid biosynthesis</keyword>
<protein>
    <submittedName>
        <fullName evidence="13">Lipid kinase, YegS/Rv2252/BmrU family</fullName>
    </submittedName>
</protein>
<dbReference type="GO" id="GO:0008654">
    <property type="term" value="P:phospholipid biosynthetic process"/>
    <property type="evidence" value="ECO:0007669"/>
    <property type="project" value="UniProtKB-KW"/>
</dbReference>
<dbReference type="Gene3D" id="2.60.200.40">
    <property type="match status" value="1"/>
</dbReference>
<evidence type="ECO:0000256" key="3">
    <source>
        <dbReference type="ARBA" id="ARBA00022679"/>
    </source>
</evidence>
<gene>
    <name evidence="13" type="ORF">SAMN04488029_1570</name>
</gene>
<comment type="cofactor">
    <cofactor evidence="1">
        <name>Mg(2+)</name>
        <dbReference type="ChEBI" id="CHEBI:18420"/>
    </cofactor>
</comment>
<evidence type="ECO:0000256" key="9">
    <source>
        <dbReference type="ARBA" id="ARBA00023098"/>
    </source>
</evidence>
<dbReference type="PANTHER" id="PTHR12358">
    <property type="entry name" value="SPHINGOSINE KINASE"/>
    <property type="match status" value="1"/>
</dbReference>
<evidence type="ECO:0000256" key="6">
    <source>
        <dbReference type="ARBA" id="ARBA00022777"/>
    </source>
</evidence>
<dbReference type="AlphaFoldDB" id="A0A1W2G9C3"/>
<dbReference type="Proteomes" id="UP000192472">
    <property type="component" value="Unassembled WGS sequence"/>
</dbReference>
<keyword evidence="14" id="KW-1185">Reference proteome</keyword>
<evidence type="ECO:0000313" key="14">
    <source>
        <dbReference type="Proteomes" id="UP000192472"/>
    </source>
</evidence>
<reference evidence="13 14" key="1">
    <citation type="submission" date="2017-04" db="EMBL/GenBank/DDBJ databases">
        <authorList>
            <person name="Afonso C.L."/>
            <person name="Miller P.J."/>
            <person name="Scott M.A."/>
            <person name="Spackman E."/>
            <person name="Goraichik I."/>
            <person name="Dimitrov K.M."/>
            <person name="Suarez D.L."/>
            <person name="Swayne D.E."/>
        </authorList>
    </citation>
    <scope>NUCLEOTIDE SEQUENCE [LARGE SCALE GENOMIC DNA]</scope>
    <source>
        <strain evidence="13 14">DSM 26133</strain>
    </source>
</reference>
<dbReference type="GO" id="GO:0005886">
    <property type="term" value="C:plasma membrane"/>
    <property type="evidence" value="ECO:0007669"/>
    <property type="project" value="TreeGrafter"/>
</dbReference>
<evidence type="ECO:0000256" key="8">
    <source>
        <dbReference type="ARBA" id="ARBA00022842"/>
    </source>
</evidence>
<dbReference type="PROSITE" id="PS50146">
    <property type="entry name" value="DAGK"/>
    <property type="match status" value="1"/>
</dbReference>
<dbReference type="InterPro" id="IPR016064">
    <property type="entry name" value="NAD/diacylglycerol_kinase_sf"/>
</dbReference>
<dbReference type="InterPro" id="IPR045540">
    <property type="entry name" value="YegS/DAGK_C"/>
</dbReference>
<dbReference type="InterPro" id="IPR017438">
    <property type="entry name" value="ATP-NAD_kinase_N"/>
</dbReference>
<evidence type="ECO:0000256" key="4">
    <source>
        <dbReference type="ARBA" id="ARBA00022723"/>
    </source>
</evidence>
<dbReference type="Pfam" id="PF19279">
    <property type="entry name" value="YegS_C"/>
    <property type="match status" value="1"/>
</dbReference>
<dbReference type="PANTHER" id="PTHR12358:SF106">
    <property type="entry name" value="LIPID KINASE YEGS"/>
    <property type="match status" value="1"/>
</dbReference>
<keyword evidence="10" id="KW-0594">Phospholipid biosynthesis</keyword>
<evidence type="ECO:0000256" key="2">
    <source>
        <dbReference type="ARBA" id="ARBA00022516"/>
    </source>
</evidence>
<proteinExistence type="predicted"/>
<evidence type="ECO:0000259" key="12">
    <source>
        <dbReference type="PROSITE" id="PS50146"/>
    </source>
</evidence>
<dbReference type="STRING" id="692418.SAMN04488029_1570"/>
<dbReference type="Gene3D" id="3.40.50.10330">
    <property type="entry name" value="Probable inorganic polyphosphate/atp-NAD kinase, domain 1"/>
    <property type="match status" value="1"/>
</dbReference>